<evidence type="ECO:0000256" key="1">
    <source>
        <dbReference type="ARBA" id="ARBA00000491"/>
    </source>
</evidence>
<evidence type="ECO:0000256" key="9">
    <source>
        <dbReference type="ARBA" id="ARBA00023304"/>
    </source>
</evidence>
<dbReference type="HAMAP" id="MF_01031">
    <property type="entry name" value="LeuD_type1"/>
    <property type="match status" value="1"/>
</dbReference>
<evidence type="ECO:0000256" key="3">
    <source>
        <dbReference type="ARBA" id="ARBA00004729"/>
    </source>
</evidence>
<protein>
    <recommendedName>
        <fullName evidence="10">3-isopropylmalate dehydratase small subunit</fullName>
        <ecNumber evidence="10">4.2.1.33</ecNumber>
    </recommendedName>
    <alternativeName>
        <fullName evidence="10">Alpha-IPM isomerase</fullName>
        <shortName evidence="10">IPMI</shortName>
    </alternativeName>
    <alternativeName>
        <fullName evidence="10">Isopropylmalate isomerase</fullName>
    </alternativeName>
</protein>
<evidence type="ECO:0000256" key="8">
    <source>
        <dbReference type="ARBA" id="ARBA00023239"/>
    </source>
</evidence>
<evidence type="ECO:0000313" key="12">
    <source>
        <dbReference type="EMBL" id="VFK18702.1"/>
    </source>
</evidence>
<dbReference type="InterPro" id="IPR033940">
    <property type="entry name" value="IPMI_Swivel"/>
</dbReference>
<dbReference type="GO" id="GO:0009316">
    <property type="term" value="C:3-isopropylmalate dehydratase complex"/>
    <property type="evidence" value="ECO:0007669"/>
    <property type="project" value="InterPro"/>
</dbReference>
<dbReference type="GO" id="GO:0003861">
    <property type="term" value="F:3-isopropylmalate dehydratase activity"/>
    <property type="evidence" value="ECO:0007669"/>
    <property type="project" value="UniProtKB-UniRule"/>
</dbReference>
<dbReference type="Pfam" id="PF00694">
    <property type="entry name" value="Aconitase_C"/>
    <property type="match status" value="1"/>
</dbReference>
<evidence type="ECO:0000259" key="11">
    <source>
        <dbReference type="Pfam" id="PF00694"/>
    </source>
</evidence>
<dbReference type="GO" id="GO:0009098">
    <property type="term" value="P:L-leucine biosynthetic process"/>
    <property type="evidence" value="ECO:0007669"/>
    <property type="project" value="UniProtKB-UniRule"/>
</dbReference>
<dbReference type="Gene3D" id="3.20.19.10">
    <property type="entry name" value="Aconitase, domain 4"/>
    <property type="match status" value="1"/>
</dbReference>
<keyword evidence="6 10" id="KW-0432">Leucine biosynthesis</keyword>
<keyword evidence="9 10" id="KW-0100">Branched-chain amino acid biosynthesis</keyword>
<evidence type="ECO:0000256" key="4">
    <source>
        <dbReference type="ARBA" id="ARBA00009845"/>
    </source>
</evidence>
<dbReference type="InterPro" id="IPR000573">
    <property type="entry name" value="AconitaseA/IPMdHydase_ssu_swvl"/>
</dbReference>
<keyword evidence="8 10" id="KW-0456">Lyase</keyword>
<dbReference type="UniPathway" id="UPA00048">
    <property type="reaction ID" value="UER00071"/>
</dbReference>
<evidence type="ECO:0000256" key="6">
    <source>
        <dbReference type="ARBA" id="ARBA00022430"/>
    </source>
</evidence>
<dbReference type="NCBIfam" id="NF002458">
    <property type="entry name" value="PRK01641.1"/>
    <property type="match status" value="1"/>
</dbReference>
<dbReference type="EC" id="4.2.1.33" evidence="10"/>
<dbReference type="InterPro" id="IPR050075">
    <property type="entry name" value="LeuD"/>
</dbReference>
<dbReference type="PANTHER" id="PTHR43345">
    <property type="entry name" value="3-ISOPROPYLMALATE DEHYDRATASE SMALL SUBUNIT 2-RELATED-RELATED"/>
    <property type="match status" value="1"/>
</dbReference>
<comment type="pathway">
    <text evidence="3 10">Amino-acid biosynthesis; L-leucine biosynthesis; L-leucine from 3-methyl-2-oxobutanoate: step 2/4.</text>
</comment>
<name>A0A450WNU0_9GAMM</name>
<keyword evidence="7 10" id="KW-0028">Amino-acid biosynthesis</keyword>
<proteinExistence type="inferred from homology"/>
<dbReference type="InterPro" id="IPR015928">
    <property type="entry name" value="Aconitase/3IPM_dehydase_swvl"/>
</dbReference>
<dbReference type="NCBIfam" id="TIGR00171">
    <property type="entry name" value="leuD"/>
    <property type="match status" value="1"/>
</dbReference>
<dbReference type="FunFam" id="3.20.19.10:FF:000003">
    <property type="entry name" value="3-isopropylmalate dehydratase small subunit"/>
    <property type="match status" value="1"/>
</dbReference>
<gene>
    <name evidence="10" type="primary">leuD</name>
    <name evidence="12" type="ORF">BECKLFY1418C_GA0070996_10478</name>
</gene>
<dbReference type="SUPFAM" id="SSF52016">
    <property type="entry name" value="LeuD/IlvD-like"/>
    <property type="match status" value="1"/>
</dbReference>
<comment type="function">
    <text evidence="2 10">Catalyzes the isomerization between 2-isopropylmalate and 3-isopropylmalate, via the formation of 2-isopropylmaleate.</text>
</comment>
<comment type="catalytic activity">
    <reaction evidence="1 10">
        <text>(2R,3S)-3-isopropylmalate = (2S)-2-isopropylmalate</text>
        <dbReference type="Rhea" id="RHEA:32287"/>
        <dbReference type="ChEBI" id="CHEBI:1178"/>
        <dbReference type="ChEBI" id="CHEBI:35121"/>
        <dbReference type="EC" id="4.2.1.33"/>
    </reaction>
</comment>
<feature type="domain" description="Aconitase A/isopropylmalate dehydratase small subunit swivel" evidence="11">
    <location>
        <begin position="1"/>
        <end position="130"/>
    </location>
</feature>
<reference evidence="12" key="1">
    <citation type="submission" date="2019-02" db="EMBL/GenBank/DDBJ databases">
        <authorList>
            <person name="Gruber-Vodicka R. H."/>
            <person name="Seah K. B. B."/>
        </authorList>
    </citation>
    <scope>NUCLEOTIDE SEQUENCE</scope>
    <source>
        <strain evidence="12">BECK_BY7</strain>
    </source>
</reference>
<evidence type="ECO:0000256" key="7">
    <source>
        <dbReference type="ARBA" id="ARBA00022605"/>
    </source>
</evidence>
<dbReference type="InterPro" id="IPR004431">
    <property type="entry name" value="3-IsopropMal_deHydase_ssu"/>
</dbReference>
<comment type="similarity">
    <text evidence="4 10">Belongs to the LeuD family. LeuD type 1 subfamily.</text>
</comment>
<evidence type="ECO:0000256" key="2">
    <source>
        <dbReference type="ARBA" id="ARBA00002695"/>
    </source>
</evidence>
<dbReference type="CDD" id="cd01577">
    <property type="entry name" value="IPMI_Swivel"/>
    <property type="match status" value="1"/>
</dbReference>
<evidence type="ECO:0000256" key="5">
    <source>
        <dbReference type="ARBA" id="ARBA00011271"/>
    </source>
</evidence>
<dbReference type="EMBL" id="CAADFN010000047">
    <property type="protein sequence ID" value="VFK18702.1"/>
    <property type="molecule type" value="Genomic_DNA"/>
</dbReference>
<organism evidence="12">
    <name type="scientific">Candidatus Kentrum sp. LFY</name>
    <dbReference type="NCBI Taxonomy" id="2126342"/>
    <lineage>
        <taxon>Bacteria</taxon>
        <taxon>Pseudomonadati</taxon>
        <taxon>Pseudomonadota</taxon>
        <taxon>Gammaproteobacteria</taxon>
        <taxon>Candidatus Kentrum</taxon>
    </lineage>
</organism>
<dbReference type="AlphaFoldDB" id="A0A450WNU0"/>
<dbReference type="PANTHER" id="PTHR43345:SF5">
    <property type="entry name" value="3-ISOPROPYLMALATE DEHYDRATASE SMALL SUBUNIT"/>
    <property type="match status" value="1"/>
</dbReference>
<sequence length="213" mass="24051">MEPFTKLTALVAPLDRANVDTDVIIPKQFLRSIERTGFGPHAFDAWRYLDHGELGQDCSKRPLNPDFVLNQERYRGANILLTGANFGCGSSREHAPWALLEYGFRVIIASSFADIFYGNCFKSGILPVVLTPSIIERLFTEVHAEVGYRITVDLANETVTTKKETFSFTITPHQKYCLINGLDEIGLTLEHTAEIRAYEARRKKEAPWLFPGQ</sequence>
<evidence type="ECO:0000256" key="10">
    <source>
        <dbReference type="HAMAP-Rule" id="MF_01031"/>
    </source>
</evidence>
<comment type="subunit">
    <text evidence="5 10">Heterodimer of LeuC and LeuD.</text>
</comment>
<accession>A0A450WNU0</accession>